<dbReference type="Proteomes" id="UP000254866">
    <property type="component" value="Unassembled WGS sequence"/>
</dbReference>
<protein>
    <recommendedName>
        <fullName evidence="1">Heterokaryon incompatibility domain-containing protein</fullName>
    </recommendedName>
</protein>
<evidence type="ECO:0000313" key="2">
    <source>
        <dbReference type="EMBL" id="RDL37827.1"/>
    </source>
</evidence>
<dbReference type="InterPro" id="IPR010730">
    <property type="entry name" value="HET"/>
</dbReference>
<dbReference type="PANTHER" id="PTHR33112">
    <property type="entry name" value="DOMAIN PROTEIN, PUTATIVE-RELATED"/>
    <property type="match status" value="1"/>
</dbReference>
<dbReference type="OrthoDB" id="3504905at2759"/>
<dbReference type="Pfam" id="PF06985">
    <property type="entry name" value="HET"/>
    <property type="match status" value="1"/>
</dbReference>
<evidence type="ECO:0000313" key="3">
    <source>
        <dbReference type="Proteomes" id="UP000254866"/>
    </source>
</evidence>
<sequence length="768" mass="85980">MCIRDADGEDNGIHSCVVDCPLCWIFMSTENKRKLVAGDKIQLGTAYDLMLAAQEGCCFASLWLQRLLYTPHGPQYSEKSRISAFVAQSGRSLPMDIRAITFAIQDADGMINQLGDGSVETVYHGHEDTFGVFAFEGSLTGEFIKQRFAQPVVTQPKAYETARGWIAECLFKHENCPKPEFSPLPTRVLEVLTVNGENKVKLVVSDGLCAQYAALSYCWGRTRQLVTTRERLPSFINEGIEISNLPKTLQDAITVTRKLGIRYLWIDSLCIVQDSDDDKAVELSEMPRIYKSAIVTISAALAKDCDDGFLEDRSEVQAILNSVFALEYLLLEENHPEADHLQDVSKDDTDTIFVCADSDCGFAIKDFEEEPINTRAWTLQESWLAPRLLIYGSGPLQWQCLSKSASFGGSPPYGNDKGFLPVENRRKFFAQRNPAPPTLITENAEYSSMTMDEIERVLDEVRGRVNQYLGRTDPREELLNEWRELVKEYTRRAMTNPGDKLPAISGIAAEFARLSGDEYHAGLWKTSLPYSLLWHQLSRPSPGSKEMIGYRAPSWSWASIDGAISMKSPKTFIGKTEVIVESIETTPLTLLAPLAKVVSSRLTLTGPVRRMSWGKVQERFVIVDLDQSAHLYWDYIIPDNGLLNPRFLNPSKNSQYAQAGETVSVSVFPPAFITPIPRSVRLVPSVSTPEGTSVAENGAYIFLEITRAPEPTGIVLEELPGEGYKRIGYFLMGRRATSQDEQKDGFWSAGDRDWDWDEGLKMRTLTIV</sequence>
<dbReference type="EMBL" id="NPIC01000003">
    <property type="protein sequence ID" value="RDL37827.1"/>
    <property type="molecule type" value="Genomic_DNA"/>
</dbReference>
<evidence type="ECO:0000259" key="1">
    <source>
        <dbReference type="Pfam" id="PF06985"/>
    </source>
</evidence>
<dbReference type="GeneID" id="43598109"/>
<dbReference type="AlphaFoldDB" id="A0A370TQN1"/>
<organism evidence="2 3">
    <name type="scientific">Venustampulla echinocandica</name>
    <dbReference type="NCBI Taxonomy" id="2656787"/>
    <lineage>
        <taxon>Eukaryota</taxon>
        <taxon>Fungi</taxon>
        <taxon>Dikarya</taxon>
        <taxon>Ascomycota</taxon>
        <taxon>Pezizomycotina</taxon>
        <taxon>Leotiomycetes</taxon>
        <taxon>Helotiales</taxon>
        <taxon>Pleuroascaceae</taxon>
        <taxon>Venustampulla</taxon>
    </lineage>
</organism>
<proteinExistence type="predicted"/>
<dbReference type="STRING" id="2656787.A0A370TQN1"/>
<gene>
    <name evidence="2" type="ORF">BP5553_05260</name>
</gene>
<keyword evidence="3" id="KW-1185">Reference proteome</keyword>
<accession>A0A370TQN1</accession>
<comment type="caution">
    <text evidence="2">The sequence shown here is derived from an EMBL/GenBank/DDBJ whole genome shotgun (WGS) entry which is preliminary data.</text>
</comment>
<name>A0A370TQN1_9HELO</name>
<dbReference type="PANTHER" id="PTHR33112:SF16">
    <property type="entry name" value="HETEROKARYON INCOMPATIBILITY DOMAIN-CONTAINING PROTEIN"/>
    <property type="match status" value="1"/>
</dbReference>
<dbReference type="RefSeq" id="XP_031870483.1">
    <property type="nucleotide sequence ID" value="XM_032013883.1"/>
</dbReference>
<feature type="domain" description="Heterokaryon incompatibility" evidence="1">
    <location>
        <begin position="212"/>
        <end position="381"/>
    </location>
</feature>
<reference evidence="2 3" key="1">
    <citation type="journal article" date="2018" name="IMA Fungus">
        <title>IMA Genome-F 9: Draft genome sequence of Annulohypoxylon stygium, Aspergillus mulundensis, Berkeleyomyces basicola (syn. Thielaviopsis basicola), Ceratocystis smalleyi, two Cercospora beticola strains, Coleophoma cylindrospora, Fusarium fracticaudum, Phialophora cf. hyalina, and Morchella septimelata.</title>
        <authorList>
            <person name="Wingfield B.D."/>
            <person name="Bills G.F."/>
            <person name="Dong Y."/>
            <person name="Huang W."/>
            <person name="Nel W.J."/>
            <person name="Swalarsk-Parry B.S."/>
            <person name="Vaghefi N."/>
            <person name="Wilken P.M."/>
            <person name="An Z."/>
            <person name="de Beer Z.W."/>
            <person name="De Vos L."/>
            <person name="Chen L."/>
            <person name="Duong T.A."/>
            <person name="Gao Y."/>
            <person name="Hammerbacher A."/>
            <person name="Kikkert J.R."/>
            <person name="Li Y."/>
            <person name="Li H."/>
            <person name="Li K."/>
            <person name="Li Q."/>
            <person name="Liu X."/>
            <person name="Ma X."/>
            <person name="Naidoo K."/>
            <person name="Pethybridge S.J."/>
            <person name="Sun J."/>
            <person name="Steenkamp E.T."/>
            <person name="van der Nest M.A."/>
            <person name="van Wyk S."/>
            <person name="Wingfield M.J."/>
            <person name="Xiong C."/>
            <person name="Yue Q."/>
            <person name="Zhang X."/>
        </authorList>
    </citation>
    <scope>NUCLEOTIDE SEQUENCE [LARGE SCALE GENOMIC DNA]</scope>
    <source>
        <strain evidence="2 3">BP 5553</strain>
    </source>
</reference>